<comment type="caution">
    <text evidence="4">The sequence shown here is derived from an EMBL/GenBank/DDBJ whole genome shotgun (WGS) entry which is preliminary data.</text>
</comment>
<evidence type="ECO:0000313" key="4">
    <source>
        <dbReference type="EMBL" id="CAK8688780.1"/>
    </source>
</evidence>
<dbReference type="InterPro" id="IPR026928">
    <property type="entry name" value="FAX/IsoI-like"/>
</dbReference>
<dbReference type="SUPFAM" id="SSF52833">
    <property type="entry name" value="Thioredoxin-like"/>
    <property type="match status" value="1"/>
</dbReference>
<feature type="domain" description="Metaxin glutathione S-transferase" evidence="2">
    <location>
        <begin position="178"/>
        <end position="241"/>
    </location>
</feature>
<evidence type="ECO:0000259" key="3">
    <source>
        <dbReference type="Pfam" id="PF17172"/>
    </source>
</evidence>
<dbReference type="PANTHER" id="PTHR12289">
    <property type="entry name" value="METAXIN RELATED"/>
    <property type="match status" value="1"/>
</dbReference>
<evidence type="ECO:0000313" key="5">
    <source>
        <dbReference type="Proteomes" id="UP001642483"/>
    </source>
</evidence>
<accession>A0ABP0GAY8</accession>
<dbReference type="Gene3D" id="3.40.30.10">
    <property type="entry name" value="Glutaredoxin"/>
    <property type="match status" value="1"/>
</dbReference>
<dbReference type="SFLD" id="SFLDG01200">
    <property type="entry name" value="SUF1.1"/>
    <property type="match status" value="1"/>
</dbReference>
<dbReference type="CDD" id="cd03193">
    <property type="entry name" value="GST_C_Metaxin"/>
    <property type="match status" value="1"/>
</dbReference>
<reference evidence="4 5" key="1">
    <citation type="submission" date="2024-02" db="EMBL/GenBank/DDBJ databases">
        <authorList>
            <person name="Daric V."/>
            <person name="Darras S."/>
        </authorList>
    </citation>
    <scope>NUCLEOTIDE SEQUENCE [LARGE SCALE GENOMIC DNA]</scope>
</reference>
<dbReference type="InterPro" id="IPR050931">
    <property type="entry name" value="Mito_Protein_Transport_Metaxin"/>
</dbReference>
<feature type="domain" description="Thioredoxin-like fold" evidence="3">
    <location>
        <begin position="34"/>
        <end position="128"/>
    </location>
</feature>
<keyword evidence="5" id="KW-1185">Reference proteome</keyword>
<dbReference type="PANTHER" id="PTHR12289:SF41">
    <property type="entry name" value="FAILED AXON CONNECTIONS-RELATED"/>
    <property type="match status" value="1"/>
</dbReference>
<dbReference type="InterPro" id="IPR033468">
    <property type="entry name" value="Metaxin_GST"/>
</dbReference>
<dbReference type="InterPro" id="IPR036249">
    <property type="entry name" value="Thioredoxin-like_sf"/>
</dbReference>
<dbReference type="Gene3D" id="1.20.1050.10">
    <property type="match status" value="1"/>
</dbReference>
<organism evidence="4 5">
    <name type="scientific">Clavelina lepadiformis</name>
    <name type="common">Light-bulb sea squirt</name>
    <name type="synonym">Ascidia lepadiformis</name>
    <dbReference type="NCBI Taxonomy" id="159417"/>
    <lineage>
        <taxon>Eukaryota</taxon>
        <taxon>Metazoa</taxon>
        <taxon>Chordata</taxon>
        <taxon>Tunicata</taxon>
        <taxon>Ascidiacea</taxon>
        <taxon>Aplousobranchia</taxon>
        <taxon>Clavelinidae</taxon>
        <taxon>Clavelina</taxon>
    </lineage>
</organism>
<dbReference type="InterPro" id="IPR040079">
    <property type="entry name" value="Glutathione_S-Trfase"/>
</dbReference>
<comment type="similarity">
    <text evidence="1">Belongs to the FAX family.</text>
</comment>
<evidence type="ECO:0000256" key="1">
    <source>
        <dbReference type="ARBA" id="ARBA00006475"/>
    </source>
</evidence>
<evidence type="ECO:0000259" key="2">
    <source>
        <dbReference type="Pfam" id="PF17171"/>
    </source>
</evidence>
<dbReference type="EMBL" id="CAWYQH010000108">
    <property type="protein sequence ID" value="CAK8688780.1"/>
    <property type="molecule type" value="Genomic_DNA"/>
</dbReference>
<dbReference type="SFLD" id="SFLDG01180">
    <property type="entry name" value="SUF1"/>
    <property type="match status" value="1"/>
</dbReference>
<evidence type="ECO:0008006" key="6">
    <source>
        <dbReference type="Google" id="ProtNLM"/>
    </source>
</evidence>
<sequence>MSSKMEAQSSGNVVQGEITVFGFGKSFLGPCLSPFNLKLQTYLRMTDIKYKPWFTTKMPSKGKIPYIEHNGKIVEDSSFIIQHLNSEYKKDLNAHLTPAEKAIALSFQRLVEDNLYWTLAYQRWLMDDSILDLIPFPNRFATKLFSWYTSLKLRPDLRKNMRGQGIGRHSEEEILKIAKLDLGAIADFLGEKEFFMGSQPSEVDAVIFGFVGLMTFTGSNSVSAKDVKENHPNLVAYVERMKQLYWPDWDKLCIPEGTTSWDEMQQQCG</sequence>
<dbReference type="InterPro" id="IPR036282">
    <property type="entry name" value="Glutathione-S-Trfase_C_sf"/>
</dbReference>
<proteinExistence type="inferred from homology"/>
<dbReference type="SUPFAM" id="SSF47616">
    <property type="entry name" value="GST C-terminal domain-like"/>
    <property type="match status" value="1"/>
</dbReference>
<gene>
    <name evidence="4" type="ORF">CVLEPA_LOCUS20755</name>
</gene>
<protein>
    <recommendedName>
        <fullName evidence="6">Failed axon connections homolog</fullName>
    </recommendedName>
</protein>
<name>A0ABP0GAY8_CLALP</name>
<dbReference type="SFLD" id="SFLDS00019">
    <property type="entry name" value="Glutathione_Transferase_(cytos"/>
    <property type="match status" value="1"/>
</dbReference>
<dbReference type="Pfam" id="PF17172">
    <property type="entry name" value="GST_N_4"/>
    <property type="match status" value="1"/>
</dbReference>
<dbReference type="Pfam" id="PF17171">
    <property type="entry name" value="GST_C_6"/>
    <property type="match status" value="1"/>
</dbReference>
<dbReference type="InterPro" id="IPR012336">
    <property type="entry name" value="Thioredoxin-like_fold"/>
</dbReference>
<dbReference type="Proteomes" id="UP001642483">
    <property type="component" value="Unassembled WGS sequence"/>
</dbReference>